<feature type="non-terminal residue" evidence="2">
    <location>
        <position position="1"/>
    </location>
</feature>
<proteinExistence type="predicted"/>
<gene>
    <name evidence="2" type="ORF">S01H4_38165</name>
</gene>
<protein>
    <submittedName>
        <fullName evidence="2">Uncharacterized protein</fullName>
    </submittedName>
</protein>
<comment type="caution">
    <text evidence="2">The sequence shown here is derived from an EMBL/GenBank/DDBJ whole genome shotgun (WGS) entry which is preliminary data.</text>
</comment>
<feature type="region of interest" description="Disordered" evidence="1">
    <location>
        <begin position="82"/>
        <end position="111"/>
    </location>
</feature>
<dbReference type="AlphaFoldDB" id="X1E7P7"/>
<feature type="compositionally biased region" description="Polar residues" evidence="1">
    <location>
        <begin position="83"/>
        <end position="98"/>
    </location>
</feature>
<sequence length="118" mass="13520">YEDFYGTLPKDAIDWNSLTPGQKMNRWTVIEMMDQMIAGARTLGRELKIDETLNLAHLSITEPIREKVIREDIKTKVIKRNKNLTLKPSGTTQSTDTKPQTKQELESATVERLNKVFG</sequence>
<accession>X1E7P7</accession>
<dbReference type="EMBL" id="BART01020559">
    <property type="protein sequence ID" value="GAH04678.1"/>
    <property type="molecule type" value="Genomic_DNA"/>
</dbReference>
<reference evidence="2" key="1">
    <citation type="journal article" date="2014" name="Front. Microbiol.">
        <title>High frequency of phylogenetically diverse reductive dehalogenase-homologous genes in deep subseafloor sedimentary metagenomes.</title>
        <authorList>
            <person name="Kawai M."/>
            <person name="Futagami T."/>
            <person name="Toyoda A."/>
            <person name="Takaki Y."/>
            <person name="Nishi S."/>
            <person name="Hori S."/>
            <person name="Arai W."/>
            <person name="Tsubouchi T."/>
            <person name="Morono Y."/>
            <person name="Uchiyama I."/>
            <person name="Ito T."/>
            <person name="Fujiyama A."/>
            <person name="Inagaki F."/>
            <person name="Takami H."/>
        </authorList>
    </citation>
    <scope>NUCLEOTIDE SEQUENCE</scope>
    <source>
        <strain evidence="2">Expedition CK06-06</strain>
    </source>
</reference>
<evidence type="ECO:0000256" key="1">
    <source>
        <dbReference type="SAM" id="MobiDB-lite"/>
    </source>
</evidence>
<organism evidence="2">
    <name type="scientific">marine sediment metagenome</name>
    <dbReference type="NCBI Taxonomy" id="412755"/>
    <lineage>
        <taxon>unclassified sequences</taxon>
        <taxon>metagenomes</taxon>
        <taxon>ecological metagenomes</taxon>
    </lineage>
</organism>
<name>X1E7P7_9ZZZZ</name>
<evidence type="ECO:0000313" key="2">
    <source>
        <dbReference type="EMBL" id="GAH04678.1"/>
    </source>
</evidence>